<proteinExistence type="predicted"/>
<sequence length="114" mass="13527">IWAGAADWRVTIDGRLYLYTAAEWRRYHEIALGRVPVAQIQQWYDPEGFFNPGGTVVWAAFLTRKQARLWLPYFERKFKRRIENGDTFEVVRCPASLHRVYVDTADPDQENWVH</sequence>
<dbReference type="EMBL" id="LAZR01028489">
    <property type="protein sequence ID" value="KKL62447.1"/>
    <property type="molecule type" value="Genomic_DNA"/>
</dbReference>
<name>A0A0F9GGZ8_9ZZZZ</name>
<comment type="caution">
    <text evidence="1">The sequence shown here is derived from an EMBL/GenBank/DDBJ whole genome shotgun (WGS) entry which is preliminary data.</text>
</comment>
<gene>
    <name evidence="1" type="ORF">LCGC14_2185140</name>
</gene>
<protein>
    <submittedName>
        <fullName evidence="1">Uncharacterized protein</fullName>
    </submittedName>
</protein>
<accession>A0A0F9GGZ8</accession>
<evidence type="ECO:0000313" key="1">
    <source>
        <dbReference type="EMBL" id="KKL62447.1"/>
    </source>
</evidence>
<reference evidence="1" key="1">
    <citation type="journal article" date="2015" name="Nature">
        <title>Complex archaea that bridge the gap between prokaryotes and eukaryotes.</title>
        <authorList>
            <person name="Spang A."/>
            <person name="Saw J.H."/>
            <person name="Jorgensen S.L."/>
            <person name="Zaremba-Niedzwiedzka K."/>
            <person name="Martijn J."/>
            <person name="Lind A.E."/>
            <person name="van Eijk R."/>
            <person name="Schleper C."/>
            <person name="Guy L."/>
            <person name="Ettema T.J."/>
        </authorList>
    </citation>
    <scope>NUCLEOTIDE SEQUENCE</scope>
</reference>
<feature type="non-terminal residue" evidence="1">
    <location>
        <position position="1"/>
    </location>
</feature>
<dbReference type="AlphaFoldDB" id="A0A0F9GGZ8"/>
<organism evidence="1">
    <name type="scientific">marine sediment metagenome</name>
    <dbReference type="NCBI Taxonomy" id="412755"/>
    <lineage>
        <taxon>unclassified sequences</taxon>
        <taxon>metagenomes</taxon>
        <taxon>ecological metagenomes</taxon>
    </lineage>
</organism>